<dbReference type="Proteomes" id="UP000031307">
    <property type="component" value="Unassembled WGS sequence"/>
</dbReference>
<feature type="transmembrane region" description="Helical" evidence="2">
    <location>
        <begin position="100"/>
        <end position="124"/>
    </location>
</feature>
<feature type="compositionally biased region" description="Basic and acidic residues" evidence="1">
    <location>
        <begin position="41"/>
        <end position="53"/>
    </location>
</feature>
<keyword evidence="2" id="KW-0812">Transmembrane</keyword>
<feature type="region of interest" description="Disordered" evidence="1">
    <location>
        <begin position="1"/>
        <end position="55"/>
    </location>
</feature>
<accession>A0A0C1ERK5</accession>
<keyword evidence="2" id="KW-1133">Transmembrane helix</keyword>
<reference evidence="3 4" key="1">
    <citation type="journal article" date="2014" name="Mol. Biol. Evol.">
        <title>Massive expansion of Ubiquitination-related gene families within the Chlamydiae.</title>
        <authorList>
            <person name="Domman D."/>
            <person name="Collingro A."/>
            <person name="Lagkouvardos I."/>
            <person name="Gehre L."/>
            <person name="Weinmaier T."/>
            <person name="Rattei T."/>
            <person name="Subtil A."/>
            <person name="Horn M."/>
        </authorList>
    </citation>
    <scope>NUCLEOTIDE SEQUENCE [LARGE SCALE GENOMIC DNA]</scope>
    <source>
        <strain evidence="3 4">OEW1</strain>
    </source>
</reference>
<keyword evidence="2" id="KW-0472">Membrane</keyword>
<dbReference type="EMBL" id="JSAM01000006">
    <property type="protein sequence ID" value="KIA78734.1"/>
    <property type="molecule type" value="Genomic_DNA"/>
</dbReference>
<dbReference type="RefSeq" id="WP_013924452.1">
    <property type="nucleotide sequence ID" value="NZ_JSAM01000006.1"/>
</dbReference>
<evidence type="ECO:0000256" key="1">
    <source>
        <dbReference type="SAM" id="MobiDB-lite"/>
    </source>
</evidence>
<evidence type="ECO:0000256" key="2">
    <source>
        <dbReference type="SAM" id="Phobius"/>
    </source>
</evidence>
<comment type="caution">
    <text evidence="3">The sequence shown here is derived from an EMBL/GenBank/DDBJ whole genome shotgun (WGS) entry which is preliminary data.</text>
</comment>
<evidence type="ECO:0000313" key="3">
    <source>
        <dbReference type="EMBL" id="KIA78734.1"/>
    </source>
</evidence>
<name>A0A0C1ERK5_9BACT</name>
<gene>
    <name evidence="3" type="ORF">DB43_DL00040</name>
</gene>
<sequence>MSSPPPVFTPGLHHSPPPSSESKKAQEHPFAEEEFSLPKTSEQHKKTASEKAENVNMAQEELKSKEARGFQIPRILKKIWDFMNKASDIIVMAIGVPLKYVGLCFLVIGAVHFVVILCISIPQITLATGVMAVIFALIKSGALPTIIAGATLYKFGCDLIENKSLPSLNLIPWVLPLPFYQWLNMGKTPSPMDSK</sequence>
<protein>
    <submittedName>
        <fullName evidence="3">Uncharacterized protein</fullName>
    </submittedName>
</protein>
<dbReference type="PATRIC" id="fig|83552.4.peg.38"/>
<proteinExistence type="predicted"/>
<dbReference type="AlphaFoldDB" id="A0A0C1ERK5"/>
<feature type="compositionally biased region" description="Basic and acidic residues" evidence="1">
    <location>
        <begin position="21"/>
        <end position="31"/>
    </location>
</feature>
<evidence type="ECO:0000313" key="4">
    <source>
        <dbReference type="Proteomes" id="UP000031307"/>
    </source>
</evidence>
<organism evidence="3 4">
    <name type="scientific">Parachlamydia acanthamoebae</name>
    <dbReference type="NCBI Taxonomy" id="83552"/>
    <lineage>
        <taxon>Bacteria</taxon>
        <taxon>Pseudomonadati</taxon>
        <taxon>Chlamydiota</taxon>
        <taxon>Chlamydiia</taxon>
        <taxon>Parachlamydiales</taxon>
        <taxon>Parachlamydiaceae</taxon>
        <taxon>Parachlamydia</taxon>
    </lineage>
</organism>